<evidence type="ECO:0000313" key="21">
    <source>
        <dbReference type="EMBL" id="MBB4698733.1"/>
    </source>
</evidence>
<dbReference type="EMBL" id="JACHND010000001">
    <property type="protein sequence ID" value="MBB4698733.1"/>
    <property type="molecule type" value="Genomic_DNA"/>
</dbReference>
<evidence type="ECO:0000256" key="1">
    <source>
        <dbReference type="ARBA" id="ARBA00001946"/>
    </source>
</evidence>
<accession>A0A7W7D499</accession>
<dbReference type="CDD" id="cd18794">
    <property type="entry name" value="SF2_C_RecQ"/>
    <property type="match status" value="1"/>
</dbReference>
<dbReference type="NCBIfam" id="TIGR00614">
    <property type="entry name" value="recQ_fam"/>
    <property type="match status" value="1"/>
</dbReference>
<evidence type="ECO:0000256" key="13">
    <source>
        <dbReference type="ARBA" id="ARBA00023204"/>
    </source>
</evidence>
<dbReference type="InterPro" id="IPR014001">
    <property type="entry name" value="Helicase_ATP-bd"/>
</dbReference>
<dbReference type="PANTHER" id="PTHR13710">
    <property type="entry name" value="DNA HELICASE RECQ FAMILY MEMBER"/>
    <property type="match status" value="1"/>
</dbReference>
<comment type="cofactor">
    <cofactor evidence="1">
        <name>Mg(2+)</name>
        <dbReference type="ChEBI" id="CHEBI:18420"/>
    </cofactor>
</comment>
<evidence type="ECO:0000256" key="3">
    <source>
        <dbReference type="ARBA" id="ARBA00005446"/>
    </source>
</evidence>
<dbReference type="GO" id="GO:0003677">
    <property type="term" value="F:DNA binding"/>
    <property type="evidence" value="ECO:0007669"/>
    <property type="project" value="UniProtKB-KW"/>
</dbReference>
<reference evidence="21 22" key="1">
    <citation type="submission" date="2020-08" db="EMBL/GenBank/DDBJ databases">
        <title>Sequencing the genomes of 1000 actinobacteria strains.</title>
        <authorList>
            <person name="Klenk H.-P."/>
        </authorList>
    </citation>
    <scope>NUCLEOTIDE SEQUENCE [LARGE SCALE GENOMIC DNA]</scope>
    <source>
        <strain evidence="21 22">DSM 45784</strain>
    </source>
</reference>
<keyword evidence="7 21" id="KW-0378">Hydrolase</keyword>
<dbReference type="GO" id="GO:0006281">
    <property type="term" value="P:DNA repair"/>
    <property type="evidence" value="ECO:0007669"/>
    <property type="project" value="UniProtKB-KW"/>
</dbReference>
<dbReference type="GO" id="GO:0005524">
    <property type="term" value="F:ATP binding"/>
    <property type="evidence" value="ECO:0007669"/>
    <property type="project" value="UniProtKB-KW"/>
</dbReference>
<keyword evidence="14" id="KW-0413">Isomerase</keyword>
<dbReference type="PROSITE" id="PS51194">
    <property type="entry name" value="HELICASE_CTER"/>
    <property type="match status" value="1"/>
</dbReference>
<dbReference type="GO" id="GO:0006310">
    <property type="term" value="P:DNA recombination"/>
    <property type="evidence" value="ECO:0007669"/>
    <property type="project" value="UniProtKB-UniRule"/>
</dbReference>
<dbReference type="InterPro" id="IPR002121">
    <property type="entry name" value="HRDC_dom"/>
</dbReference>
<feature type="compositionally biased region" description="Acidic residues" evidence="17">
    <location>
        <begin position="646"/>
        <end position="673"/>
    </location>
</feature>
<dbReference type="Pfam" id="PF00271">
    <property type="entry name" value="Helicase_C"/>
    <property type="match status" value="1"/>
</dbReference>
<dbReference type="GO" id="GO:0005737">
    <property type="term" value="C:cytoplasm"/>
    <property type="evidence" value="ECO:0007669"/>
    <property type="project" value="TreeGrafter"/>
</dbReference>
<dbReference type="NCBIfam" id="TIGR01389">
    <property type="entry name" value="recQ"/>
    <property type="match status" value="1"/>
</dbReference>
<evidence type="ECO:0000256" key="12">
    <source>
        <dbReference type="ARBA" id="ARBA00023172"/>
    </source>
</evidence>
<dbReference type="Gene3D" id="1.10.10.10">
    <property type="entry name" value="Winged helix-like DNA-binding domain superfamily/Winged helix DNA-binding domain"/>
    <property type="match status" value="1"/>
</dbReference>
<evidence type="ECO:0000256" key="11">
    <source>
        <dbReference type="ARBA" id="ARBA00023125"/>
    </source>
</evidence>
<evidence type="ECO:0000259" key="20">
    <source>
        <dbReference type="PROSITE" id="PS51194"/>
    </source>
</evidence>
<dbReference type="SMART" id="SM00487">
    <property type="entry name" value="DEXDc"/>
    <property type="match status" value="1"/>
</dbReference>
<comment type="catalytic activity">
    <reaction evidence="15">
        <text>Couples ATP hydrolysis with the unwinding of duplex DNA by translocating in the 3'-5' direction.</text>
        <dbReference type="EC" id="5.6.2.4"/>
    </reaction>
</comment>
<name>A0A7W7D499_9ACTN</name>
<dbReference type="InterPro" id="IPR011545">
    <property type="entry name" value="DEAD/DEAH_box_helicase_dom"/>
</dbReference>
<evidence type="ECO:0000256" key="7">
    <source>
        <dbReference type="ARBA" id="ARBA00022801"/>
    </source>
</evidence>
<feature type="domain" description="HRDC" evidence="18">
    <location>
        <begin position="564"/>
        <end position="644"/>
    </location>
</feature>
<keyword evidence="22" id="KW-1185">Reference proteome</keyword>
<dbReference type="GO" id="GO:0043590">
    <property type="term" value="C:bacterial nucleoid"/>
    <property type="evidence" value="ECO:0007669"/>
    <property type="project" value="TreeGrafter"/>
</dbReference>
<dbReference type="CDD" id="cd17920">
    <property type="entry name" value="DEXHc_RecQ"/>
    <property type="match status" value="1"/>
</dbReference>
<dbReference type="InterPro" id="IPR044876">
    <property type="entry name" value="HRDC_dom_sf"/>
</dbReference>
<feature type="domain" description="Helicase C-terminal" evidence="20">
    <location>
        <begin position="223"/>
        <end position="374"/>
    </location>
</feature>
<evidence type="ECO:0000256" key="16">
    <source>
        <dbReference type="NCBIfam" id="TIGR01389"/>
    </source>
</evidence>
<dbReference type="Gene3D" id="3.40.50.300">
    <property type="entry name" value="P-loop containing nucleotide triphosphate hydrolases"/>
    <property type="match status" value="2"/>
</dbReference>
<organism evidence="21 22">
    <name type="scientific">Sphaerisporangium siamense</name>
    <dbReference type="NCBI Taxonomy" id="795645"/>
    <lineage>
        <taxon>Bacteria</taxon>
        <taxon>Bacillati</taxon>
        <taxon>Actinomycetota</taxon>
        <taxon>Actinomycetes</taxon>
        <taxon>Streptosporangiales</taxon>
        <taxon>Streptosporangiaceae</taxon>
        <taxon>Sphaerisporangium</taxon>
    </lineage>
</organism>
<evidence type="ECO:0000256" key="2">
    <source>
        <dbReference type="ARBA" id="ARBA00001947"/>
    </source>
</evidence>
<evidence type="ECO:0000256" key="10">
    <source>
        <dbReference type="ARBA" id="ARBA00022840"/>
    </source>
</evidence>
<keyword evidence="13" id="KW-0234">DNA repair</keyword>
<dbReference type="FunFam" id="3.40.50.300:FF:000296">
    <property type="entry name" value="ATP-dependent DNA helicase RecQ"/>
    <property type="match status" value="1"/>
</dbReference>
<dbReference type="SMART" id="SM00956">
    <property type="entry name" value="RQC"/>
    <property type="match status" value="1"/>
</dbReference>
<dbReference type="FunFam" id="3.40.50.300:FF:000156">
    <property type="entry name" value="ATP-dependent DNA helicase recQ"/>
    <property type="match status" value="1"/>
</dbReference>
<evidence type="ECO:0000256" key="17">
    <source>
        <dbReference type="SAM" id="MobiDB-lite"/>
    </source>
</evidence>
<dbReference type="InterPro" id="IPR010997">
    <property type="entry name" value="HRDC-like_sf"/>
</dbReference>
<dbReference type="PANTHER" id="PTHR13710:SF105">
    <property type="entry name" value="ATP-DEPENDENT DNA HELICASE Q1"/>
    <property type="match status" value="1"/>
</dbReference>
<dbReference type="InterPro" id="IPR006293">
    <property type="entry name" value="DNA_helicase_ATP-dep_RecQ_bac"/>
</dbReference>
<dbReference type="SMART" id="SM00341">
    <property type="entry name" value="HRDC"/>
    <property type="match status" value="1"/>
</dbReference>
<dbReference type="GO" id="GO:0016787">
    <property type="term" value="F:hydrolase activity"/>
    <property type="evidence" value="ECO:0007669"/>
    <property type="project" value="UniProtKB-KW"/>
</dbReference>
<dbReference type="InterPro" id="IPR001650">
    <property type="entry name" value="Helicase_C-like"/>
</dbReference>
<keyword evidence="9" id="KW-0862">Zinc</keyword>
<dbReference type="PROSITE" id="PS50967">
    <property type="entry name" value="HRDC"/>
    <property type="match status" value="1"/>
</dbReference>
<evidence type="ECO:0000313" key="22">
    <source>
        <dbReference type="Proteomes" id="UP000542210"/>
    </source>
</evidence>
<keyword evidence="10" id="KW-0067">ATP-binding</keyword>
<dbReference type="InterPro" id="IPR004589">
    <property type="entry name" value="DNA_helicase_ATP-dep_RecQ"/>
</dbReference>
<keyword evidence="12" id="KW-0233">DNA recombination</keyword>
<dbReference type="FunFam" id="1.10.150.80:FF:000002">
    <property type="entry name" value="ATP-dependent DNA helicase RecQ"/>
    <property type="match status" value="1"/>
</dbReference>
<keyword evidence="5" id="KW-0547">Nucleotide-binding</keyword>
<dbReference type="SMART" id="SM00490">
    <property type="entry name" value="HELICc"/>
    <property type="match status" value="1"/>
</dbReference>
<evidence type="ECO:0000256" key="9">
    <source>
        <dbReference type="ARBA" id="ARBA00022833"/>
    </source>
</evidence>
<dbReference type="Pfam" id="PF00570">
    <property type="entry name" value="HRDC"/>
    <property type="match status" value="1"/>
</dbReference>
<dbReference type="Pfam" id="PF09382">
    <property type="entry name" value="RQC"/>
    <property type="match status" value="1"/>
</dbReference>
<evidence type="ECO:0000256" key="15">
    <source>
        <dbReference type="ARBA" id="ARBA00034617"/>
    </source>
</evidence>
<dbReference type="InterPro" id="IPR032284">
    <property type="entry name" value="RecQ_Zn-bd"/>
</dbReference>
<keyword evidence="6" id="KW-0227">DNA damage</keyword>
<dbReference type="InterPro" id="IPR018982">
    <property type="entry name" value="RQC_domain"/>
</dbReference>
<dbReference type="RefSeq" id="WP_184875786.1">
    <property type="nucleotide sequence ID" value="NZ_BOOV01000013.1"/>
</dbReference>
<comment type="similarity">
    <text evidence="3">Belongs to the helicase family. RecQ subfamily.</text>
</comment>
<dbReference type="GO" id="GO:0009378">
    <property type="term" value="F:four-way junction helicase activity"/>
    <property type="evidence" value="ECO:0007669"/>
    <property type="project" value="TreeGrafter"/>
</dbReference>
<dbReference type="GO" id="GO:0046872">
    <property type="term" value="F:metal ion binding"/>
    <property type="evidence" value="ECO:0007669"/>
    <property type="project" value="UniProtKB-KW"/>
</dbReference>
<dbReference type="InterPro" id="IPR027417">
    <property type="entry name" value="P-loop_NTPase"/>
</dbReference>
<comment type="caution">
    <text evidence="21">The sequence shown here is derived from an EMBL/GenBank/DDBJ whole genome shotgun (WGS) entry which is preliminary data.</text>
</comment>
<protein>
    <recommendedName>
        <fullName evidence="16">DNA helicase RecQ</fullName>
        <ecNumber evidence="16">5.6.2.4</ecNumber>
    </recommendedName>
</protein>
<dbReference type="GO" id="GO:0030894">
    <property type="term" value="C:replisome"/>
    <property type="evidence" value="ECO:0007669"/>
    <property type="project" value="TreeGrafter"/>
</dbReference>
<keyword evidence="4" id="KW-0479">Metal-binding</keyword>
<evidence type="ECO:0000256" key="5">
    <source>
        <dbReference type="ARBA" id="ARBA00022741"/>
    </source>
</evidence>
<evidence type="ECO:0000259" key="19">
    <source>
        <dbReference type="PROSITE" id="PS51192"/>
    </source>
</evidence>
<evidence type="ECO:0000256" key="8">
    <source>
        <dbReference type="ARBA" id="ARBA00022806"/>
    </source>
</evidence>
<evidence type="ECO:0000256" key="4">
    <source>
        <dbReference type="ARBA" id="ARBA00022723"/>
    </source>
</evidence>
<keyword evidence="11" id="KW-0238">DNA-binding</keyword>
<keyword evidence="8 21" id="KW-0347">Helicase</keyword>
<proteinExistence type="inferred from homology"/>
<dbReference type="Proteomes" id="UP000542210">
    <property type="component" value="Unassembled WGS sequence"/>
</dbReference>
<feature type="region of interest" description="Disordered" evidence="17">
    <location>
        <begin position="515"/>
        <end position="562"/>
    </location>
</feature>
<evidence type="ECO:0000256" key="6">
    <source>
        <dbReference type="ARBA" id="ARBA00022763"/>
    </source>
</evidence>
<dbReference type="GO" id="GO:0009432">
    <property type="term" value="P:SOS response"/>
    <property type="evidence" value="ECO:0007669"/>
    <property type="project" value="UniProtKB-UniRule"/>
</dbReference>
<dbReference type="GO" id="GO:0043138">
    <property type="term" value="F:3'-5' DNA helicase activity"/>
    <property type="evidence" value="ECO:0007669"/>
    <property type="project" value="UniProtKB-EC"/>
</dbReference>
<feature type="region of interest" description="Disordered" evidence="17">
    <location>
        <begin position="634"/>
        <end position="673"/>
    </location>
</feature>
<dbReference type="PROSITE" id="PS51192">
    <property type="entry name" value="HELICASE_ATP_BIND_1"/>
    <property type="match status" value="1"/>
</dbReference>
<dbReference type="Gene3D" id="1.10.150.80">
    <property type="entry name" value="HRDC domain"/>
    <property type="match status" value="1"/>
</dbReference>
<feature type="compositionally biased region" description="Basic and acidic residues" evidence="17">
    <location>
        <begin position="531"/>
        <end position="540"/>
    </location>
</feature>
<comment type="cofactor">
    <cofactor evidence="2">
        <name>Zn(2+)</name>
        <dbReference type="ChEBI" id="CHEBI:29105"/>
    </cofactor>
</comment>
<dbReference type="InterPro" id="IPR036388">
    <property type="entry name" value="WH-like_DNA-bd_sf"/>
</dbReference>
<dbReference type="Pfam" id="PF00270">
    <property type="entry name" value="DEAD"/>
    <property type="match status" value="1"/>
</dbReference>
<dbReference type="GO" id="GO:0006260">
    <property type="term" value="P:DNA replication"/>
    <property type="evidence" value="ECO:0007669"/>
    <property type="project" value="InterPro"/>
</dbReference>
<dbReference type="SUPFAM" id="SSF52540">
    <property type="entry name" value="P-loop containing nucleoside triphosphate hydrolases"/>
    <property type="match status" value="2"/>
</dbReference>
<dbReference type="Pfam" id="PF16124">
    <property type="entry name" value="RecQ_Zn_bind"/>
    <property type="match status" value="1"/>
</dbReference>
<dbReference type="EC" id="5.6.2.4" evidence="16"/>
<sequence length="673" mass="73544">MTSPDPGSRPDDALGVLNRVFGYPSFREGQQEIIEHVVAGGDALVLMPTGGGKSLCYQIPALVREGVGVVISPLIALMQDQVDALMALGVRAGFLNSTQDHEDRRLVEQAFLAGELDLLYLAPERLRLESTLSLLARGEVSIFAIDEAHCVAQWGHDFRPDYLALSVLQERWPKVPRVALTATATEATRQEIAARLGLREARHFVASFDRPNIQYRIVPKDEPRRQLLKLLRQEHAGDAGIVYCLSRASVEKIAEFLVQNGIQALPYHAGLDSRTRAENQARFLREDGLVMVATIAFGMGIDKPDVRFVAHLDLPKSVEGYYQETGRAGRDGLPSTAWLAYGLGDVVQQRKLIDTSEGDDAHRRRLGVHLDAMLALCETIECRRARLLDYFGQQATACGNCDTCLNPPKSWDGTIAAQKLLSTVYRLQRERDQKFGAGQIIDILLGRRTPKVSQFRHDSLTVFGVGTELSEPEWRGVARQLIAQGLLGVESDYGAFVLTEASGDVLGRRREVLLRREPEKPARPMAAPGTRRPDEPDARGPGDPGKPARAAKARRAASPAAELDEAATAVFERLRAWRAATAKEQGVPAYVIFHDATLREIAATMPSSLAALGEISGIGENKLAKYGDQVLATLTTPHPTQPTLDAEPDLDAEASPDTEAPPDAEPPLDTEPS</sequence>
<feature type="compositionally biased region" description="Low complexity" evidence="17">
    <location>
        <begin position="634"/>
        <end position="644"/>
    </location>
</feature>
<evidence type="ECO:0000256" key="14">
    <source>
        <dbReference type="ARBA" id="ARBA00023235"/>
    </source>
</evidence>
<dbReference type="AlphaFoldDB" id="A0A7W7D499"/>
<feature type="domain" description="Helicase ATP-binding" evidence="19">
    <location>
        <begin position="34"/>
        <end position="202"/>
    </location>
</feature>
<evidence type="ECO:0000259" key="18">
    <source>
        <dbReference type="PROSITE" id="PS50967"/>
    </source>
</evidence>
<gene>
    <name evidence="21" type="ORF">BJ982_000277</name>
</gene>
<dbReference type="SUPFAM" id="SSF47819">
    <property type="entry name" value="HRDC-like"/>
    <property type="match status" value="1"/>
</dbReference>